<protein>
    <submittedName>
        <fullName evidence="2">ATP synthase F0, A subunit, putative</fullName>
    </submittedName>
</protein>
<organism evidence="2 3">
    <name type="scientific">Shewanella piezotolerans (strain WP3 / JCM 13877)</name>
    <dbReference type="NCBI Taxonomy" id="225849"/>
    <lineage>
        <taxon>Bacteria</taxon>
        <taxon>Pseudomonadati</taxon>
        <taxon>Pseudomonadota</taxon>
        <taxon>Gammaproteobacteria</taxon>
        <taxon>Alteromonadales</taxon>
        <taxon>Shewanellaceae</taxon>
        <taxon>Shewanella</taxon>
    </lineage>
</organism>
<feature type="transmembrane region" description="Helical" evidence="1">
    <location>
        <begin position="139"/>
        <end position="159"/>
    </location>
</feature>
<dbReference type="RefSeq" id="WP_020914272.1">
    <property type="nucleotide sequence ID" value="NC_011566.1"/>
</dbReference>
<feature type="transmembrane region" description="Helical" evidence="1">
    <location>
        <begin position="268"/>
        <end position="284"/>
    </location>
</feature>
<dbReference type="HOGENOM" id="CLU_041785_2_0_6"/>
<gene>
    <name evidence="2" type="ordered locus">swp_4284</name>
</gene>
<proteinExistence type="predicted"/>
<reference evidence="2 3" key="1">
    <citation type="journal article" date="2008" name="PLoS ONE">
        <title>Environmental adaptation: genomic analysis of the piezotolerant and psychrotolerant deep-sea iron reducing bacterium Shewanella piezotolerans WP3.</title>
        <authorList>
            <person name="Wang F."/>
            <person name="Wang J."/>
            <person name="Jian H."/>
            <person name="Zhang B."/>
            <person name="Li S."/>
            <person name="Wang F."/>
            <person name="Zeng X."/>
            <person name="Gao L."/>
            <person name="Bartlett D.H."/>
            <person name="Yu J."/>
            <person name="Hu S."/>
            <person name="Xiao X."/>
        </authorList>
    </citation>
    <scope>NUCLEOTIDE SEQUENCE [LARGE SCALE GENOMIC DNA]</scope>
    <source>
        <strain evidence="3">WP3 / JCM 13877</strain>
    </source>
</reference>
<dbReference type="EMBL" id="CP000472">
    <property type="protein sequence ID" value="ACJ30935.1"/>
    <property type="molecule type" value="Genomic_DNA"/>
</dbReference>
<feature type="transmembrane region" description="Helical" evidence="1">
    <location>
        <begin position="296"/>
        <end position="316"/>
    </location>
</feature>
<evidence type="ECO:0000256" key="1">
    <source>
        <dbReference type="SAM" id="Phobius"/>
    </source>
</evidence>
<keyword evidence="1" id="KW-0472">Membrane</keyword>
<feature type="transmembrane region" description="Helical" evidence="1">
    <location>
        <begin position="328"/>
        <end position="349"/>
    </location>
</feature>
<feature type="transmembrane region" description="Helical" evidence="1">
    <location>
        <begin position="201"/>
        <end position="223"/>
    </location>
</feature>
<feature type="transmembrane region" description="Helical" evidence="1">
    <location>
        <begin position="392"/>
        <end position="413"/>
    </location>
</feature>
<dbReference type="OrthoDB" id="9770040at2"/>
<dbReference type="KEGG" id="swp:swp_4284"/>
<accession>B8CU79</accession>
<keyword evidence="1" id="KW-1133">Transmembrane helix</keyword>
<dbReference type="AlphaFoldDB" id="B8CU79"/>
<feature type="transmembrane region" description="Helical" evidence="1">
    <location>
        <begin position="361"/>
        <end position="380"/>
    </location>
</feature>
<dbReference type="InterPro" id="IPR010266">
    <property type="entry name" value="NnrS"/>
</dbReference>
<evidence type="ECO:0000313" key="3">
    <source>
        <dbReference type="Proteomes" id="UP000000753"/>
    </source>
</evidence>
<sequence>MQTISSAKTKQILSASGEVEAVVIKPDSLLSKISDMPIWELAFRPWFLAATLSSVLSIAAWLLFLHGQLPSLATTGLSPVVWHIHEMLFGFAATIAVGFLLTAAQTWTNRRSINGLPLIALTLIWLAVRGLLWSNDPKLQLAAVALQASWWLISIGYLASMVIKAKSSRNYQFIPLLTAMMSFNIGFLLADINGYTELAMHLSRCAILLFCLLVGIIGGRVIPFFTGRGAENAKVKPTPQLDKWLPWVSLLGLAVFFTGYFIELPFTPATLLMLAGAMHLLRLLNWNSLATIKVPLLWSLHGSYLALGLGLIALGASYHIDALRFADALHLITVGTLGAMILAMIARVSLGHTGRPLKPHFSINIAFMLILAGALARVILPLAQQPILAWDISATCWVAAFSLFIWHYSLILVRPRPS</sequence>
<feature type="transmembrane region" description="Helical" evidence="1">
    <location>
        <begin position="115"/>
        <end position="133"/>
    </location>
</feature>
<dbReference type="Pfam" id="PF05940">
    <property type="entry name" value="NnrS"/>
    <property type="match status" value="1"/>
</dbReference>
<feature type="transmembrane region" description="Helical" evidence="1">
    <location>
        <begin position="46"/>
        <end position="64"/>
    </location>
</feature>
<feature type="transmembrane region" description="Helical" evidence="1">
    <location>
        <begin position="84"/>
        <end position="103"/>
    </location>
</feature>
<feature type="transmembrane region" description="Helical" evidence="1">
    <location>
        <begin position="244"/>
        <end position="262"/>
    </location>
</feature>
<feature type="transmembrane region" description="Helical" evidence="1">
    <location>
        <begin position="171"/>
        <end position="189"/>
    </location>
</feature>
<dbReference type="STRING" id="225849.swp_4284"/>
<dbReference type="eggNOG" id="COG3213">
    <property type="taxonomic scope" value="Bacteria"/>
</dbReference>
<keyword evidence="1" id="KW-0812">Transmembrane</keyword>
<name>B8CU79_SHEPW</name>
<keyword evidence="3" id="KW-1185">Reference proteome</keyword>
<dbReference type="Proteomes" id="UP000000753">
    <property type="component" value="Chromosome"/>
</dbReference>
<evidence type="ECO:0000313" key="2">
    <source>
        <dbReference type="EMBL" id="ACJ30935.1"/>
    </source>
</evidence>